<organism evidence="2 3">
    <name type="scientific">Meloidogyne enterolobii</name>
    <name type="common">Root-knot nematode worm</name>
    <name type="synonym">Meloidogyne mayaguensis</name>
    <dbReference type="NCBI Taxonomy" id="390850"/>
    <lineage>
        <taxon>Eukaryota</taxon>
        <taxon>Metazoa</taxon>
        <taxon>Ecdysozoa</taxon>
        <taxon>Nematoda</taxon>
        <taxon>Chromadorea</taxon>
        <taxon>Rhabditida</taxon>
        <taxon>Tylenchina</taxon>
        <taxon>Tylenchomorpha</taxon>
        <taxon>Tylenchoidea</taxon>
        <taxon>Meloidogynidae</taxon>
        <taxon>Meloidogyninae</taxon>
        <taxon>Meloidogyne</taxon>
    </lineage>
</organism>
<keyword evidence="1" id="KW-1133">Transmembrane helix</keyword>
<dbReference type="AlphaFoldDB" id="A0A6V7XM94"/>
<evidence type="ECO:0000256" key="1">
    <source>
        <dbReference type="SAM" id="Phobius"/>
    </source>
</evidence>
<keyword evidence="1" id="KW-0472">Membrane</keyword>
<protein>
    <submittedName>
        <fullName evidence="2">Uncharacterized protein</fullName>
    </submittedName>
</protein>
<proteinExistence type="predicted"/>
<evidence type="ECO:0000313" key="3">
    <source>
        <dbReference type="Proteomes" id="UP000580250"/>
    </source>
</evidence>
<feature type="transmembrane region" description="Helical" evidence="1">
    <location>
        <begin position="27"/>
        <end position="50"/>
    </location>
</feature>
<sequence>MTATSGQTASRGKKKHFLNKFVVRKYCYGYCGCGVCLVIAGFILIFFMGLNVSWYNRAIYNAKERKGLLSGRSKFEAYFQSVCPIYPFANGSMPEFDYSYCNRYCNKNEHMEFMYRIIKSNESKEIASNKNVKCPYYVVLRPCQCDKYKNGAKIESHCEAKKFNKEFISIKEGKAKLQNWVFVFLVRMILPIQKLIRMQQLLNQTRRRMGRKRGK</sequence>
<dbReference type="EMBL" id="CAJEWN010001836">
    <property type="protein sequence ID" value="CAD2200358.1"/>
    <property type="molecule type" value="Genomic_DNA"/>
</dbReference>
<dbReference type="OrthoDB" id="5892267at2759"/>
<name>A0A6V7XM94_MELEN</name>
<evidence type="ECO:0000313" key="2">
    <source>
        <dbReference type="EMBL" id="CAD2200358.1"/>
    </source>
</evidence>
<accession>A0A6V7XM94</accession>
<keyword evidence="1" id="KW-0812">Transmembrane</keyword>
<reference evidence="2 3" key="1">
    <citation type="submission" date="2020-08" db="EMBL/GenBank/DDBJ databases">
        <authorList>
            <person name="Koutsovoulos G."/>
            <person name="Danchin GJ E."/>
        </authorList>
    </citation>
    <scope>NUCLEOTIDE SEQUENCE [LARGE SCALE GENOMIC DNA]</scope>
</reference>
<dbReference type="Proteomes" id="UP000580250">
    <property type="component" value="Unassembled WGS sequence"/>
</dbReference>
<comment type="caution">
    <text evidence="2">The sequence shown here is derived from an EMBL/GenBank/DDBJ whole genome shotgun (WGS) entry which is preliminary data.</text>
</comment>
<gene>
    <name evidence="2" type="ORF">MENT_LOCUS53821</name>
</gene>